<feature type="domain" description="EF-hand" evidence="6">
    <location>
        <begin position="260"/>
        <end position="295"/>
    </location>
</feature>
<dbReference type="PROSITE" id="PS50222">
    <property type="entry name" value="EF_HAND_2"/>
    <property type="match status" value="3"/>
</dbReference>
<dbReference type="CDD" id="cd00051">
    <property type="entry name" value="EFh"/>
    <property type="match status" value="1"/>
</dbReference>
<feature type="region of interest" description="Disordered" evidence="5">
    <location>
        <begin position="454"/>
        <end position="501"/>
    </location>
</feature>
<evidence type="ECO:0000256" key="2">
    <source>
        <dbReference type="ARBA" id="ARBA00022737"/>
    </source>
</evidence>
<dbReference type="PANTHER" id="PTHR34524:SF6">
    <property type="entry name" value="CALCYPHOSINE LIKE"/>
    <property type="match status" value="1"/>
</dbReference>
<dbReference type="Proteomes" id="UP000037460">
    <property type="component" value="Unassembled WGS sequence"/>
</dbReference>
<keyword evidence="4" id="KW-0175">Coiled coil</keyword>
<dbReference type="PROSITE" id="PS00018">
    <property type="entry name" value="EF_HAND_1"/>
    <property type="match status" value="2"/>
</dbReference>
<keyword evidence="2" id="KW-0677">Repeat</keyword>
<gene>
    <name evidence="7" type="ORF">Ctob_012875</name>
</gene>
<evidence type="ECO:0000256" key="1">
    <source>
        <dbReference type="ARBA" id="ARBA00022723"/>
    </source>
</evidence>
<sequence length="501" mass="54767">MLAVMKSPPPLKIRSALTPISQNGRAPTPQEQDVLKDVKAILETFIKEQPEIIPSQPRPCLLDDGQSRGGSKKKTMKKDSAKPKDVTSAVLFAQAREWLQMAANAEQKANAVFSTFERILGAALKKKGQKISELLRDWDSDGKGEIKKIAFRQKVRGNLGIKAENCEIDAFFNSMDADKGGSLDLAELKMALKSVLDAVSRAETEAQALKAWSDECRAKAAQTDEAARTTEAAEKAETELGQLETSAGPPDVQLGALIIKRNLKIGDLVSKWDWSGDGLVDRGEFRKSVKELGVKAEDSEIDALFDSLDSDGSGELDIAELKELLTRLRETAQQESTRRAEIKASTLALRKAASKLQQVLRTEEEAKAKAEREANEAAERQAAAKAEEERQATEEKAKARATAAMKMAEEKAAYEAKLQERRNSTSVTLRQEAEDAALAELLAMQEDELRRLARSKMQPVQAKRKSKQEAEDAALAELLSARPSSRSSAASTRRSAGGARP</sequence>
<dbReference type="GO" id="GO:0005509">
    <property type="term" value="F:calcium ion binding"/>
    <property type="evidence" value="ECO:0007669"/>
    <property type="project" value="InterPro"/>
</dbReference>
<evidence type="ECO:0000256" key="5">
    <source>
        <dbReference type="SAM" id="MobiDB-lite"/>
    </source>
</evidence>
<dbReference type="InterPro" id="IPR011992">
    <property type="entry name" value="EF-hand-dom_pair"/>
</dbReference>
<feature type="region of interest" description="Disordered" evidence="5">
    <location>
        <begin position="1"/>
        <end position="32"/>
    </location>
</feature>
<keyword evidence="8" id="KW-1185">Reference proteome</keyword>
<feature type="compositionally biased region" description="Basic and acidic residues" evidence="5">
    <location>
        <begin position="407"/>
        <end position="423"/>
    </location>
</feature>
<evidence type="ECO:0000259" key="6">
    <source>
        <dbReference type="PROSITE" id="PS50222"/>
    </source>
</evidence>
<evidence type="ECO:0000256" key="4">
    <source>
        <dbReference type="SAM" id="Coils"/>
    </source>
</evidence>
<proteinExistence type="predicted"/>
<dbReference type="SMART" id="SM00054">
    <property type="entry name" value="EFh"/>
    <property type="match status" value="4"/>
</dbReference>
<dbReference type="InterPro" id="IPR018247">
    <property type="entry name" value="EF_Hand_1_Ca_BS"/>
</dbReference>
<feature type="compositionally biased region" description="Basic and acidic residues" evidence="5">
    <location>
        <begin position="364"/>
        <end position="379"/>
    </location>
</feature>
<evidence type="ECO:0000313" key="8">
    <source>
        <dbReference type="Proteomes" id="UP000037460"/>
    </source>
</evidence>
<evidence type="ECO:0000256" key="3">
    <source>
        <dbReference type="ARBA" id="ARBA00022837"/>
    </source>
</evidence>
<feature type="region of interest" description="Disordered" evidence="5">
    <location>
        <begin position="364"/>
        <end position="430"/>
    </location>
</feature>
<dbReference type="InterPro" id="IPR051581">
    <property type="entry name" value="Ca-bind"/>
</dbReference>
<feature type="compositionally biased region" description="Low complexity" evidence="5">
    <location>
        <begin position="473"/>
        <end position="501"/>
    </location>
</feature>
<name>A0A0M0JS01_9EUKA</name>
<dbReference type="EMBL" id="JWZX01002438">
    <property type="protein sequence ID" value="KOO29285.1"/>
    <property type="molecule type" value="Genomic_DNA"/>
</dbReference>
<reference evidence="8" key="1">
    <citation type="journal article" date="2015" name="PLoS Genet.">
        <title>Genome Sequence and Transcriptome Analyses of Chrysochromulina tobin: Metabolic Tools for Enhanced Algal Fitness in the Prominent Order Prymnesiales (Haptophyceae).</title>
        <authorList>
            <person name="Hovde B.T."/>
            <person name="Deodato C.R."/>
            <person name="Hunsperger H.M."/>
            <person name="Ryken S.A."/>
            <person name="Yost W."/>
            <person name="Jha R.K."/>
            <person name="Patterson J."/>
            <person name="Monnat R.J. Jr."/>
            <person name="Barlow S.B."/>
            <person name="Starkenburg S.R."/>
            <person name="Cattolico R.A."/>
        </authorList>
    </citation>
    <scope>NUCLEOTIDE SEQUENCE</scope>
    <source>
        <strain evidence="8">CCMP291</strain>
    </source>
</reference>
<organism evidence="7 8">
    <name type="scientific">Chrysochromulina tobinii</name>
    <dbReference type="NCBI Taxonomy" id="1460289"/>
    <lineage>
        <taxon>Eukaryota</taxon>
        <taxon>Haptista</taxon>
        <taxon>Haptophyta</taxon>
        <taxon>Prymnesiophyceae</taxon>
        <taxon>Prymnesiales</taxon>
        <taxon>Chrysochromulinaceae</taxon>
        <taxon>Chrysochromulina</taxon>
    </lineage>
</organism>
<dbReference type="Gene3D" id="1.10.238.10">
    <property type="entry name" value="EF-hand"/>
    <property type="match status" value="2"/>
</dbReference>
<protein>
    <recommendedName>
        <fullName evidence="6">EF-hand domain-containing protein</fullName>
    </recommendedName>
</protein>
<feature type="coiled-coil region" evidence="4">
    <location>
        <begin position="185"/>
        <end position="246"/>
    </location>
</feature>
<feature type="region of interest" description="Disordered" evidence="5">
    <location>
        <begin position="50"/>
        <end position="82"/>
    </location>
</feature>
<evidence type="ECO:0000313" key="7">
    <source>
        <dbReference type="EMBL" id="KOO29285.1"/>
    </source>
</evidence>
<dbReference type="SUPFAM" id="SSF47473">
    <property type="entry name" value="EF-hand"/>
    <property type="match status" value="1"/>
</dbReference>
<dbReference type="Pfam" id="PF13202">
    <property type="entry name" value="EF-hand_5"/>
    <property type="match status" value="1"/>
</dbReference>
<accession>A0A0M0JS01</accession>
<feature type="compositionally biased region" description="Polar residues" evidence="5">
    <location>
        <begin position="18"/>
        <end position="31"/>
    </location>
</feature>
<keyword evidence="1" id="KW-0479">Metal-binding</keyword>
<dbReference type="PANTHER" id="PTHR34524">
    <property type="entry name" value="CALCYPHOSIN"/>
    <property type="match status" value="1"/>
</dbReference>
<dbReference type="AlphaFoldDB" id="A0A0M0JS01"/>
<dbReference type="Pfam" id="PF13833">
    <property type="entry name" value="EF-hand_8"/>
    <property type="match status" value="1"/>
</dbReference>
<feature type="domain" description="EF-hand" evidence="6">
    <location>
        <begin position="296"/>
        <end position="331"/>
    </location>
</feature>
<dbReference type="InterPro" id="IPR002048">
    <property type="entry name" value="EF_hand_dom"/>
</dbReference>
<keyword evidence="3" id="KW-0106">Calcium</keyword>
<feature type="compositionally biased region" description="Basic and acidic residues" evidence="5">
    <location>
        <begin position="385"/>
        <end position="398"/>
    </location>
</feature>
<feature type="domain" description="EF-hand" evidence="6">
    <location>
        <begin position="167"/>
        <end position="198"/>
    </location>
</feature>
<comment type="caution">
    <text evidence="7">The sequence shown here is derived from an EMBL/GenBank/DDBJ whole genome shotgun (WGS) entry which is preliminary data.</text>
</comment>